<dbReference type="Gene3D" id="2.130.10.130">
    <property type="entry name" value="Integrin alpha, N-terminal"/>
    <property type="match status" value="1"/>
</dbReference>
<dbReference type="PANTHER" id="PTHR36220:SF1">
    <property type="entry name" value="GAMMA TUBULIN COMPLEX COMPONENT C-TERMINAL DOMAIN-CONTAINING PROTEIN"/>
    <property type="match status" value="1"/>
</dbReference>
<gene>
    <name evidence="1" type="ORF">Phpb_02523</name>
</gene>
<dbReference type="Proteomes" id="UP000092665">
    <property type="component" value="Unassembled WGS sequence"/>
</dbReference>
<comment type="caution">
    <text evidence="1">The sequence shown here is derived from an EMBL/GenBank/DDBJ whole genome shotgun (WGS) entry which is preliminary data.</text>
</comment>
<evidence type="ECO:0000313" key="1">
    <source>
        <dbReference type="EMBL" id="OCA54082.1"/>
    </source>
</evidence>
<reference evidence="2" key="1">
    <citation type="submission" date="2015-11" db="EMBL/GenBank/DDBJ databases">
        <authorList>
            <person name="Tobias N.J."/>
            <person name="Mishra B."/>
            <person name="Gupta D.K."/>
            <person name="Thines M."/>
            <person name="Stinear T.P."/>
            <person name="Bode H.B."/>
        </authorList>
    </citation>
    <scope>NUCLEOTIDE SEQUENCE [LARGE SCALE GENOMIC DNA]</scope>
    <source>
        <strain evidence="2">PB45.5</strain>
    </source>
</reference>
<keyword evidence="2" id="KW-1185">Reference proteome</keyword>
<dbReference type="AlphaFoldDB" id="A0A1B8YGA1"/>
<protein>
    <submittedName>
        <fullName evidence="1">Uncharacterized protein</fullName>
    </submittedName>
</protein>
<sequence>MTGKKITRIVSPSPKANERFGASVSMSAAGDCLAVGVGDKVCVYTGGKSGWNTSTPVVFEANGNRSRSSSWDISLNAAGDCLALGYKIGSQNAEACVYTRTNGIWDTKNPVVFTIESTEEYFVVNVSLSGAGDCLVVGGDRYSFYMYRRTNGIWDRENPIKLVPPGAEGVSPTVCLSTSGNCLAVHGADVSYPSYPSINTVYVYTRTNGIWDIENPIKLATKGGVPLLNWVFSLNAAGDRLAVGADYYLPTKGKVYLYMRTNGIWDRQNPIKFSAPASGVAYFGNAIKLNDAGNSLVVGAASRVYVYTYLNGKWNMEKPIEILDPSGNSDNLNDFGKAISLNKAGTNLAVGASLTKVGSVSGAGAVYIFENVK</sequence>
<dbReference type="RefSeq" id="WP_065390623.1">
    <property type="nucleotide sequence ID" value="NZ_CAWMQN010000072.1"/>
</dbReference>
<dbReference type="PANTHER" id="PTHR36220">
    <property type="entry name" value="UNNAMED PRODUCT"/>
    <property type="match status" value="1"/>
</dbReference>
<proteinExistence type="predicted"/>
<dbReference type="PATRIC" id="fig|29488.15.peg.2778"/>
<name>A0A1B8YGA1_9GAMM</name>
<evidence type="ECO:0000313" key="2">
    <source>
        <dbReference type="Proteomes" id="UP000092665"/>
    </source>
</evidence>
<dbReference type="InterPro" id="IPR028994">
    <property type="entry name" value="Integrin_alpha_N"/>
</dbReference>
<accession>A0A1B8YGA1</accession>
<organism evidence="1 2">
    <name type="scientific">Photorhabdus namnaonensis</name>
    <dbReference type="NCBI Taxonomy" id="1851568"/>
    <lineage>
        <taxon>Bacteria</taxon>
        <taxon>Pseudomonadati</taxon>
        <taxon>Pseudomonadota</taxon>
        <taxon>Gammaproteobacteria</taxon>
        <taxon>Enterobacterales</taxon>
        <taxon>Morganellaceae</taxon>
        <taxon>Photorhabdus</taxon>
    </lineage>
</organism>
<dbReference type="SUPFAM" id="SSF50965">
    <property type="entry name" value="Galactose oxidase, central domain"/>
    <property type="match status" value="1"/>
</dbReference>
<dbReference type="EMBL" id="LOIC01000072">
    <property type="protein sequence ID" value="OCA54082.1"/>
    <property type="molecule type" value="Genomic_DNA"/>
</dbReference>
<dbReference type="InterPro" id="IPR011043">
    <property type="entry name" value="Gal_Oxase/kelch_b-propeller"/>
</dbReference>